<dbReference type="FunFam" id="3.30.780.10:FF:000009">
    <property type="entry name" value="39S ribosomal protein L49, mitochondrial"/>
    <property type="match status" value="1"/>
</dbReference>
<reference evidence="9" key="3">
    <citation type="submission" date="2015-06" db="UniProtKB">
        <authorList>
            <consortium name="EnsemblMetazoa"/>
        </authorList>
    </citation>
    <scope>IDENTIFICATION</scope>
</reference>
<evidence type="ECO:0000313" key="8">
    <source>
        <dbReference type="EMBL" id="ESO03919.1"/>
    </source>
</evidence>
<dbReference type="OrthoDB" id="19439at2759"/>
<dbReference type="FunCoup" id="T1FTC1">
    <property type="interactions" value="1209"/>
</dbReference>
<dbReference type="RefSeq" id="XP_009017855.1">
    <property type="nucleotide sequence ID" value="XM_009019607.1"/>
</dbReference>
<sequence length="215" mass="24951">MEENSDCLHLRGFTFTQKKFRNRKTGLQIAGCLLKSSKTLIVATRLTSSFKWYQILKEPQPCDIHTSKDGIPVIKPPEPTLTEVIESRDPEEWKHVEKLFPRATVPDPPVHTSYPTPSGWFPPKDPLPGELYRVRRTRFHNFPLYKVTLNGGNRHFTVVHKVEGDIKKFDEEVKKYLSKKTNNKIYTTVNEVCCKLWIRGLHLENVSQFLTDKGF</sequence>
<dbReference type="Pfam" id="PF05046">
    <property type="entry name" value="Img2"/>
    <property type="match status" value="1"/>
</dbReference>
<reference evidence="8 10" key="2">
    <citation type="journal article" date="2013" name="Nature">
        <title>Insights into bilaterian evolution from three spiralian genomes.</title>
        <authorList>
            <person name="Simakov O."/>
            <person name="Marletaz F."/>
            <person name="Cho S.J."/>
            <person name="Edsinger-Gonzales E."/>
            <person name="Havlak P."/>
            <person name="Hellsten U."/>
            <person name="Kuo D.H."/>
            <person name="Larsson T."/>
            <person name="Lv J."/>
            <person name="Arendt D."/>
            <person name="Savage R."/>
            <person name="Osoegawa K."/>
            <person name="de Jong P."/>
            <person name="Grimwood J."/>
            <person name="Chapman J.A."/>
            <person name="Shapiro H."/>
            <person name="Aerts A."/>
            <person name="Otillar R.P."/>
            <person name="Terry A.Y."/>
            <person name="Boore J.L."/>
            <person name="Grigoriev I.V."/>
            <person name="Lindberg D.R."/>
            <person name="Seaver E.C."/>
            <person name="Weisblat D.A."/>
            <person name="Putnam N.H."/>
            <person name="Rokhsar D.S."/>
        </authorList>
    </citation>
    <scope>NUCLEOTIDE SEQUENCE</scope>
</reference>
<evidence type="ECO:0000256" key="7">
    <source>
        <dbReference type="ARBA" id="ARBA00035545"/>
    </source>
</evidence>
<dbReference type="GeneID" id="20212068"/>
<evidence type="ECO:0000256" key="1">
    <source>
        <dbReference type="ARBA" id="ARBA00004173"/>
    </source>
</evidence>
<name>T1FTC1_HELRO</name>
<dbReference type="GO" id="GO:0005762">
    <property type="term" value="C:mitochondrial large ribosomal subunit"/>
    <property type="evidence" value="ECO:0000318"/>
    <property type="project" value="GO_Central"/>
</dbReference>
<dbReference type="EnsemblMetazoa" id="HelroT191798">
    <property type="protein sequence ID" value="HelroP191798"/>
    <property type="gene ID" value="HelroG191798"/>
</dbReference>
<protein>
    <recommendedName>
        <fullName evidence="6">Large ribosomal subunit protein mL49</fullName>
    </recommendedName>
    <alternativeName>
        <fullName evidence="7">39S ribosomal protein L49, mitochondrial</fullName>
    </alternativeName>
</protein>
<dbReference type="GO" id="GO:0006412">
    <property type="term" value="P:translation"/>
    <property type="evidence" value="ECO:0007669"/>
    <property type="project" value="InterPro"/>
</dbReference>
<evidence type="ECO:0000256" key="6">
    <source>
        <dbReference type="ARBA" id="ARBA00035191"/>
    </source>
</evidence>
<evidence type="ECO:0000256" key="2">
    <source>
        <dbReference type="ARBA" id="ARBA00005677"/>
    </source>
</evidence>
<dbReference type="EMBL" id="KB096551">
    <property type="protein sequence ID" value="ESO03919.1"/>
    <property type="molecule type" value="Genomic_DNA"/>
</dbReference>
<dbReference type="CTD" id="20212068"/>
<dbReference type="PANTHER" id="PTHR13477:SF0">
    <property type="entry name" value="LARGE RIBOSOMAL SUBUNIT PROTEIN ML49"/>
    <property type="match status" value="1"/>
</dbReference>
<dbReference type="Proteomes" id="UP000015101">
    <property type="component" value="Unassembled WGS sequence"/>
</dbReference>
<dbReference type="OMA" id="NPPEWKY"/>
<reference evidence="10" key="1">
    <citation type="submission" date="2012-12" db="EMBL/GenBank/DDBJ databases">
        <authorList>
            <person name="Hellsten U."/>
            <person name="Grimwood J."/>
            <person name="Chapman J.A."/>
            <person name="Shapiro H."/>
            <person name="Aerts A."/>
            <person name="Otillar R.P."/>
            <person name="Terry A.Y."/>
            <person name="Boore J.L."/>
            <person name="Simakov O."/>
            <person name="Marletaz F."/>
            <person name="Cho S.-J."/>
            <person name="Edsinger-Gonzales E."/>
            <person name="Havlak P."/>
            <person name="Kuo D.-H."/>
            <person name="Larsson T."/>
            <person name="Lv J."/>
            <person name="Arendt D."/>
            <person name="Savage R."/>
            <person name="Osoegawa K."/>
            <person name="de Jong P."/>
            <person name="Lindberg D.R."/>
            <person name="Seaver E.C."/>
            <person name="Weisblat D.A."/>
            <person name="Putnam N.H."/>
            <person name="Grigoriev I.V."/>
            <person name="Rokhsar D.S."/>
        </authorList>
    </citation>
    <scope>NUCLEOTIDE SEQUENCE</scope>
</reference>
<keyword evidence="5" id="KW-0687">Ribonucleoprotein</keyword>
<comment type="subcellular location">
    <subcellularLocation>
        <location evidence="1">Mitochondrion</location>
    </subcellularLocation>
</comment>
<dbReference type="AlphaFoldDB" id="T1FTC1"/>
<keyword evidence="3" id="KW-0689">Ribosomal protein</keyword>
<evidence type="ECO:0000313" key="9">
    <source>
        <dbReference type="EnsemblMetazoa" id="HelroP191798"/>
    </source>
</evidence>
<evidence type="ECO:0000313" key="10">
    <source>
        <dbReference type="Proteomes" id="UP000015101"/>
    </source>
</evidence>
<dbReference type="EMBL" id="AMQM01004414">
    <property type="status" value="NOT_ANNOTATED_CDS"/>
    <property type="molecule type" value="Genomic_DNA"/>
</dbReference>
<dbReference type="InterPro" id="IPR007740">
    <property type="entry name" value="Ribosomal_mL49"/>
</dbReference>
<dbReference type="GO" id="GO:0003735">
    <property type="term" value="F:structural constituent of ribosome"/>
    <property type="evidence" value="ECO:0000318"/>
    <property type="project" value="GO_Central"/>
</dbReference>
<dbReference type="PANTHER" id="PTHR13477">
    <property type="entry name" value="MITOCHONDRIAL 39S RIBOSOMAL PROTEIN L49"/>
    <property type="match status" value="1"/>
</dbReference>
<accession>T1FTC1</accession>
<gene>
    <name evidence="9" type="primary">20212068</name>
    <name evidence="8" type="ORF">HELRODRAFT_191798</name>
</gene>
<comment type="similarity">
    <text evidence="2">Belongs to the mitochondrion-specific ribosomal protein mL49 family.</text>
</comment>
<organism evidence="9 10">
    <name type="scientific">Helobdella robusta</name>
    <name type="common">Californian leech</name>
    <dbReference type="NCBI Taxonomy" id="6412"/>
    <lineage>
        <taxon>Eukaryota</taxon>
        <taxon>Metazoa</taxon>
        <taxon>Spiralia</taxon>
        <taxon>Lophotrochozoa</taxon>
        <taxon>Annelida</taxon>
        <taxon>Clitellata</taxon>
        <taxon>Hirudinea</taxon>
        <taxon>Rhynchobdellida</taxon>
        <taxon>Glossiphoniidae</taxon>
        <taxon>Helobdella</taxon>
    </lineage>
</organism>
<dbReference type="KEGG" id="hro:HELRODRAFT_191798"/>
<dbReference type="Gene3D" id="3.30.780.10">
    <property type="entry name" value="SUI1-like domain"/>
    <property type="match status" value="1"/>
</dbReference>
<keyword evidence="10" id="KW-1185">Reference proteome</keyword>
<dbReference type="STRING" id="6412.T1FTC1"/>
<evidence type="ECO:0000256" key="5">
    <source>
        <dbReference type="ARBA" id="ARBA00023274"/>
    </source>
</evidence>
<proteinExistence type="inferred from homology"/>
<dbReference type="InParanoid" id="T1FTC1"/>
<evidence type="ECO:0000256" key="4">
    <source>
        <dbReference type="ARBA" id="ARBA00023128"/>
    </source>
</evidence>
<evidence type="ECO:0000256" key="3">
    <source>
        <dbReference type="ARBA" id="ARBA00022980"/>
    </source>
</evidence>
<keyword evidence="4" id="KW-0496">Mitochondrion</keyword>
<dbReference type="HOGENOM" id="CLU_1284530_0_0_1"/>
<dbReference type="eggNOG" id="KOG4034">
    <property type="taxonomic scope" value="Eukaryota"/>
</dbReference>